<feature type="region of interest" description="Disordered" evidence="1">
    <location>
        <begin position="1"/>
        <end position="21"/>
    </location>
</feature>
<proteinExistence type="predicted"/>
<dbReference type="Proteomes" id="UP000308652">
    <property type="component" value="Unassembled WGS sequence"/>
</dbReference>
<reference evidence="2 3" key="1">
    <citation type="journal article" date="2019" name="Nat. Ecol. Evol.">
        <title>Megaphylogeny resolves global patterns of mushroom evolution.</title>
        <authorList>
            <person name="Varga T."/>
            <person name="Krizsan K."/>
            <person name="Foldi C."/>
            <person name="Dima B."/>
            <person name="Sanchez-Garcia M."/>
            <person name="Sanchez-Ramirez S."/>
            <person name="Szollosi G.J."/>
            <person name="Szarkandi J.G."/>
            <person name="Papp V."/>
            <person name="Albert L."/>
            <person name="Andreopoulos W."/>
            <person name="Angelini C."/>
            <person name="Antonin V."/>
            <person name="Barry K.W."/>
            <person name="Bougher N.L."/>
            <person name="Buchanan P."/>
            <person name="Buyck B."/>
            <person name="Bense V."/>
            <person name="Catcheside P."/>
            <person name="Chovatia M."/>
            <person name="Cooper J."/>
            <person name="Damon W."/>
            <person name="Desjardin D."/>
            <person name="Finy P."/>
            <person name="Geml J."/>
            <person name="Haridas S."/>
            <person name="Hughes K."/>
            <person name="Justo A."/>
            <person name="Karasinski D."/>
            <person name="Kautmanova I."/>
            <person name="Kiss B."/>
            <person name="Kocsube S."/>
            <person name="Kotiranta H."/>
            <person name="LaButti K.M."/>
            <person name="Lechner B.E."/>
            <person name="Liimatainen K."/>
            <person name="Lipzen A."/>
            <person name="Lukacs Z."/>
            <person name="Mihaltcheva S."/>
            <person name="Morgado L.N."/>
            <person name="Niskanen T."/>
            <person name="Noordeloos M.E."/>
            <person name="Ohm R.A."/>
            <person name="Ortiz-Santana B."/>
            <person name="Ovrebo C."/>
            <person name="Racz N."/>
            <person name="Riley R."/>
            <person name="Savchenko A."/>
            <person name="Shiryaev A."/>
            <person name="Soop K."/>
            <person name="Spirin V."/>
            <person name="Szebenyi C."/>
            <person name="Tomsovsky M."/>
            <person name="Tulloss R.E."/>
            <person name="Uehling J."/>
            <person name="Grigoriev I.V."/>
            <person name="Vagvolgyi C."/>
            <person name="Papp T."/>
            <person name="Martin F.M."/>
            <person name="Miettinen O."/>
            <person name="Hibbett D.S."/>
            <person name="Nagy L.G."/>
        </authorList>
    </citation>
    <scope>NUCLEOTIDE SEQUENCE [LARGE SCALE GENOMIC DNA]</scope>
    <source>
        <strain evidence="2 3">CBS 166.37</strain>
    </source>
</reference>
<organism evidence="2 3">
    <name type="scientific">Crucibulum laeve</name>
    <dbReference type="NCBI Taxonomy" id="68775"/>
    <lineage>
        <taxon>Eukaryota</taxon>
        <taxon>Fungi</taxon>
        <taxon>Dikarya</taxon>
        <taxon>Basidiomycota</taxon>
        <taxon>Agaricomycotina</taxon>
        <taxon>Agaricomycetes</taxon>
        <taxon>Agaricomycetidae</taxon>
        <taxon>Agaricales</taxon>
        <taxon>Agaricineae</taxon>
        <taxon>Nidulariaceae</taxon>
        <taxon>Crucibulum</taxon>
    </lineage>
</organism>
<evidence type="ECO:0000313" key="2">
    <source>
        <dbReference type="EMBL" id="TFK44010.1"/>
    </source>
</evidence>
<protein>
    <recommendedName>
        <fullName evidence="4">F-box domain-containing protein</fullName>
    </recommendedName>
</protein>
<evidence type="ECO:0008006" key="4">
    <source>
        <dbReference type="Google" id="ProtNLM"/>
    </source>
</evidence>
<feature type="compositionally biased region" description="Polar residues" evidence="1">
    <location>
        <begin position="11"/>
        <end position="20"/>
    </location>
</feature>
<dbReference type="STRING" id="68775.A0A5C3MFK2"/>
<evidence type="ECO:0000256" key="1">
    <source>
        <dbReference type="SAM" id="MobiDB-lite"/>
    </source>
</evidence>
<name>A0A5C3MFK2_9AGAR</name>
<dbReference type="OrthoDB" id="2895182at2759"/>
<dbReference type="EMBL" id="ML213590">
    <property type="protein sequence ID" value="TFK44010.1"/>
    <property type="molecule type" value="Genomic_DNA"/>
</dbReference>
<evidence type="ECO:0000313" key="3">
    <source>
        <dbReference type="Proteomes" id="UP000308652"/>
    </source>
</evidence>
<sequence>MFGTAFRKGSKTNGPMTLTSPVPHLLKTNQPPLEAEITLILEVIRNAKFELLRLEQKNQENVALDDIRMPYINFCSEHRVLLSPLRIFPEELLREIFIDVYNDEENPFWAPADAPWIVGNVCQRWRVIALSTPQLWGKLSLIPLGKETRTRQFIHFLDEILKRSRNTGLAFHLYASDIEKLPHPVLDRLVLQSHRWRAVAIEMSLSQLRNLSLEIRGKLPFLKTLSLDIKEYDMTKILDAFELAPCLREVEINSPSSLNDFLLDIPWRQLTHYKEFSFNVIGALRALRTASNLHSLSYTSRFVNSDTLNFSGITHATLHSLDLRCYNTRADNLDVLLDHLTLPSLEVLRLRSLSSSVLNIISLVSRSACHLKRLALFVSFREGEMADLFGLIPDVTELEINDISAADLLKRSVLLPQLQSLTIHTSHIPKSYPPFNDIIHSLFEYRGPSDSRCHPATPFSLRLICFDSDVCHDIQSALEGWSRPMGQLHDLNCSIRMESDNLKANARTIFGSKEKHLSKLLSDIEACQIDDAITIYSSRAHKTIHDICIRGSSKRKGNMKGTIAGQAQGILDKWMPLLVADIGKRKWISRGNNSLLFIKSSSIKYSEPLTPEDIQDIIFGSNTDLSDVEIFWPY</sequence>
<accession>A0A5C3MFK2</accession>
<gene>
    <name evidence="2" type="ORF">BDQ12DRAFT_730142</name>
</gene>
<keyword evidence="3" id="KW-1185">Reference proteome</keyword>
<dbReference type="AlphaFoldDB" id="A0A5C3MFK2"/>